<dbReference type="InterPro" id="IPR002641">
    <property type="entry name" value="PNPLA_dom"/>
</dbReference>
<evidence type="ECO:0000256" key="1">
    <source>
        <dbReference type="ARBA" id="ARBA00023098"/>
    </source>
</evidence>
<dbReference type="SUPFAM" id="SSF52151">
    <property type="entry name" value="FabD/lysophospholipase-like"/>
    <property type="match status" value="1"/>
</dbReference>
<feature type="transmembrane region" description="Helical" evidence="3">
    <location>
        <begin position="118"/>
        <end position="144"/>
    </location>
</feature>
<name>A0ABV9QYU4_9GAMM</name>
<feature type="short sequence motif" description="DGA/G" evidence="2">
    <location>
        <begin position="368"/>
        <end position="370"/>
    </location>
</feature>
<dbReference type="EMBL" id="JBHSHD010000012">
    <property type="protein sequence ID" value="MFC4821971.1"/>
    <property type="molecule type" value="Genomic_DNA"/>
</dbReference>
<evidence type="ECO:0000313" key="6">
    <source>
        <dbReference type="Proteomes" id="UP001595886"/>
    </source>
</evidence>
<keyword evidence="2" id="KW-0442">Lipid degradation</keyword>
<reference evidence="6" key="1">
    <citation type="journal article" date="2019" name="Int. J. Syst. Evol. Microbiol.">
        <title>The Global Catalogue of Microorganisms (GCM) 10K type strain sequencing project: providing services to taxonomists for standard genome sequencing and annotation.</title>
        <authorList>
            <consortium name="The Broad Institute Genomics Platform"/>
            <consortium name="The Broad Institute Genome Sequencing Center for Infectious Disease"/>
            <person name="Wu L."/>
            <person name="Ma J."/>
        </authorList>
    </citation>
    <scope>NUCLEOTIDE SEQUENCE [LARGE SCALE GENOMIC DNA]</scope>
    <source>
        <strain evidence="6">CCUG 30340</strain>
    </source>
</reference>
<dbReference type="Gene3D" id="3.40.1090.10">
    <property type="entry name" value="Cytosolic phospholipase A2 catalytic domain"/>
    <property type="match status" value="1"/>
</dbReference>
<keyword evidence="3" id="KW-0472">Membrane</keyword>
<dbReference type="PROSITE" id="PS51635">
    <property type="entry name" value="PNPLA"/>
    <property type="match status" value="1"/>
</dbReference>
<keyword evidence="3" id="KW-1133">Transmembrane helix</keyword>
<feature type="active site" description="Nucleophile" evidence="2">
    <location>
        <position position="44"/>
    </location>
</feature>
<protein>
    <recommendedName>
        <fullName evidence="4">PNPLA domain-containing protein</fullName>
    </recommendedName>
</protein>
<evidence type="ECO:0000259" key="4">
    <source>
        <dbReference type="PROSITE" id="PS51635"/>
    </source>
</evidence>
<feature type="transmembrane region" description="Helical" evidence="3">
    <location>
        <begin position="321"/>
        <end position="343"/>
    </location>
</feature>
<accession>A0ABV9QYU4</accession>
<comment type="caution">
    <text evidence="2">Lacks conserved residue(s) required for the propagation of feature annotation.</text>
</comment>
<feature type="active site" description="Proton acceptor" evidence="2">
    <location>
        <position position="368"/>
    </location>
</feature>
<proteinExistence type="predicted"/>
<keyword evidence="1 2" id="KW-0443">Lipid metabolism</keyword>
<evidence type="ECO:0000256" key="3">
    <source>
        <dbReference type="SAM" id="Phobius"/>
    </source>
</evidence>
<sequence length="620" mass="67976">MSANHPRPECDVVLKGGITSGVVYPLALARLASHYVLRSLGGASAGAIAAAAAAAAEYGRAQGGFERLAELPEQLAATDAAGATHLFRLFQPQASTRRLYRLLVAGLMPERPHWGLAIWRWLCAAVTSFPFAALTAAVFSVALLWALDVRSGEGTFWIACVAALFTAALVFVVALALSIVLYALRRVSANGYGLCSGLGEADALTPWLHATLQSLAGLDPSRPLRFGDLWCGPVADPGYRVDAATSDAQQRFVDLRLMTTALNHGRPYSFPLADESFCFDADEMRRLFPAVIVDAMIADSPGRYTDGPLAGRYRLPAMADLPVLVPLRMSLAFPLLLSAVPLWRLRVEPRPRRRGAWRRVAEKVWFSDGGICSNFPIHYFDVLVPSRPSFAIDLVDGRYLPAQAEDPRDFVWMPEHNGSGGGTRVVDVDAGSRPRLSGFLRAIVVTMQGWGDGMQLPIPGYRDRIVAVRLRADEGGMNLRMSPELIRRLARRGERAAELLLEHYAAEAPPRGSVTGWRNHRWVRYRVAMRLLGKALEELRQVEAATAESAAALQPMHADPPSYDFRSERQRAAALAAYRELLALAQRYADEAAELGYPIFEHDPYDGPRPRALLSIRPPL</sequence>
<feature type="transmembrane region" description="Helical" evidence="3">
    <location>
        <begin position="156"/>
        <end position="184"/>
    </location>
</feature>
<keyword evidence="3" id="KW-0812">Transmembrane</keyword>
<dbReference type="RefSeq" id="WP_380022252.1">
    <property type="nucleotide sequence ID" value="NZ_JBHSHD010000012.1"/>
</dbReference>
<keyword evidence="2" id="KW-0378">Hydrolase</keyword>
<organism evidence="5 6">
    <name type="scientific">Dokdonella ginsengisoli</name>
    <dbReference type="NCBI Taxonomy" id="363846"/>
    <lineage>
        <taxon>Bacteria</taxon>
        <taxon>Pseudomonadati</taxon>
        <taxon>Pseudomonadota</taxon>
        <taxon>Gammaproteobacteria</taxon>
        <taxon>Lysobacterales</taxon>
        <taxon>Rhodanobacteraceae</taxon>
        <taxon>Dokdonella</taxon>
    </lineage>
</organism>
<dbReference type="InterPro" id="IPR016035">
    <property type="entry name" value="Acyl_Trfase/lysoPLipase"/>
</dbReference>
<evidence type="ECO:0000313" key="5">
    <source>
        <dbReference type="EMBL" id="MFC4821971.1"/>
    </source>
</evidence>
<feature type="domain" description="PNPLA" evidence="4">
    <location>
        <begin position="12"/>
        <end position="381"/>
    </location>
</feature>
<keyword evidence="6" id="KW-1185">Reference proteome</keyword>
<comment type="caution">
    <text evidence="5">The sequence shown here is derived from an EMBL/GenBank/DDBJ whole genome shotgun (WGS) entry which is preliminary data.</text>
</comment>
<evidence type="ECO:0000256" key="2">
    <source>
        <dbReference type="PROSITE-ProRule" id="PRU01161"/>
    </source>
</evidence>
<gene>
    <name evidence="5" type="ORF">ACFO6Q_16730</name>
</gene>
<dbReference type="Proteomes" id="UP001595886">
    <property type="component" value="Unassembled WGS sequence"/>
</dbReference>
<feature type="short sequence motif" description="GXSXG" evidence="2">
    <location>
        <begin position="42"/>
        <end position="46"/>
    </location>
</feature>